<organism evidence="2 3">
    <name type="scientific">Haloprofundus marisrubri</name>
    <dbReference type="NCBI Taxonomy" id="1514971"/>
    <lineage>
        <taxon>Archaea</taxon>
        <taxon>Methanobacteriati</taxon>
        <taxon>Methanobacteriota</taxon>
        <taxon>Stenosarchaea group</taxon>
        <taxon>Halobacteria</taxon>
        <taxon>Halobacteriales</taxon>
        <taxon>Haloferacaceae</taxon>
        <taxon>Haloprofundus</taxon>
    </lineage>
</organism>
<dbReference type="Gene3D" id="3.40.1350.10">
    <property type="match status" value="1"/>
</dbReference>
<evidence type="ECO:0000313" key="3">
    <source>
        <dbReference type="Proteomes" id="UP000054387"/>
    </source>
</evidence>
<protein>
    <recommendedName>
        <fullName evidence="1">PD(D/E)XK endonuclease domain-containing protein</fullName>
    </recommendedName>
</protein>
<dbReference type="InterPro" id="IPR021671">
    <property type="entry name" value="PD(D/E)XK_Endonuc"/>
</dbReference>
<dbReference type="EMBL" id="LOPU01000016">
    <property type="protein sequence ID" value="KTG10858.1"/>
    <property type="molecule type" value="Genomic_DNA"/>
</dbReference>
<evidence type="ECO:0000259" key="1">
    <source>
        <dbReference type="Pfam" id="PF11645"/>
    </source>
</evidence>
<evidence type="ECO:0000313" key="2">
    <source>
        <dbReference type="EMBL" id="KTG10858.1"/>
    </source>
</evidence>
<proteinExistence type="predicted"/>
<comment type="caution">
    <text evidence="2">The sequence shown here is derived from an EMBL/GenBank/DDBJ whole genome shotgun (WGS) entry which is preliminary data.</text>
</comment>
<reference evidence="2 3" key="1">
    <citation type="submission" date="2015-12" db="EMBL/GenBank/DDBJ databases">
        <title>Haloprofundus marisrubri gen. nov., sp. nov., an extremely halophilic archaeon isolated from the Discovery deep brine-seawater interface in the Red Sea.</title>
        <authorList>
            <person name="Zhang G."/>
            <person name="Stingl U."/>
            <person name="Rashid M."/>
        </authorList>
    </citation>
    <scope>NUCLEOTIDE SEQUENCE [LARGE SCALE GENOMIC DNA]</scope>
    <source>
        <strain evidence="2 3">SB9</strain>
    </source>
</reference>
<accession>A0A0W1RBV7</accession>
<dbReference type="GO" id="GO:0003676">
    <property type="term" value="F:nucleic acid binding"/>
    <property type="evidence" value="ECO:0007669"/>
    <property type="project" value="InterPro"/>
</dbReference>
<dbReference type="Proteomes" id="UP000054387">
    <property type="component" value="Unassembled WGS sequence"/>
</dbReference>
<name>A0A0W1RBV7_9EURY</name>
<dbReference type="Pfam" id="PF11645">
    <property type="entry name" value="PDDEXK_5"/>
    <property type="match status" value="1"/>
</dbReference>
<sequence length="121" mass="13900">MKVGLSVSVPFGDSDRYDLLVDDYETLYRVQCKTGSWVNGSIRFNLYSSTVEESGRVDTDYTPDEIDAYAVYSPKTEHVYWVPIGDTGNGEMRLRVEDPHPKAPKSRINWAEEYRLTEQII</sequence>
<dbReference type="AlphaFoldDB" id="A0A0W1RBV7"/>
<feature type="domain" description="PD(D/E)XK endonuclease" evidence="1">
    <location>
        <begin position="2"/>
        <end position="116"/>
    </location>
</feature>
<gene>
    <name evidence="2" type="ORF">AUR64_06635</name>
</gene>
<keyword evidence="3" id="KW-1185">Reference proteome</keyword>
<dbReference type="InterPro" id="IPR011856">
    <property type="entry name" value="tRNA_endonuc-like_dom_sf"/>
</dbReference>